<dbReference type="Proteomes" id="UP000054166">
    <property type="component" value="Unassembled WGS sequence"/>
</dbReference>
<protein>
    <submittedName>
        <fullName evidence="1">Uncharacterized protein</fullName>
    </submittedName>
</protein>
<evidence type="ECO:0000313" key="2">
    <source>
        <dbReference type="Proteomes" id="UP000054166"/>
    </source>
</evidence>
<dbReference type="EMBL" id="KN833016">
    <property type="protein sequence ID" value="KIM78423.1"/>
    <property type="molecule type" value="Genomic_DNA"/>
</dbReference>
<proteinExistence type="predicted"/>
<dbReference type="AlphaFoldDB" id="A0A0C3AWN2"/>
<dbReference type="InParanoid" id="A0A0C3AWN2"/>
<keyword evidence="2" id="KW-1185">Reference proteome</keyword>
<dbReference type="HOGENOM" id="CLU_2224211_0_0_1"/>
<evidence type="ECO:0000313" key="1">
    <source>
        <dbReference type="EMBL" id="KIM78423.1"/>
    </source>
</evidence>
<name>A0A0C3AWN2_PILCF</name>
<gene>
    <name evidence="1" type="ORF">PILCRDRAFT_824304</name>
</gene>
<sequence>MSNGLHKPSNLLFHKLPTLYHSEPYTIRTQDTHYTQGKMHHALLFIAVSRHIVRFGRAILSLFWLIANDAIPKTTHKFLFPTQSSAEFTRSNGGTAWPWACSNMDI</sequence>
<accession>A0A0C3AWN2</accession>
<reference evidence="2" key="2">
    <citation type="submission" date="2015-01" db="EMBL/GenBank/DDBJ databases">
        <title>Evolutionary Origins and Diversification of the Mycorrhizal Mutualists.</title>
        <authorList>
            <consortium name="DOE Joint Genome Institute"/>
            <consortium name="Mycorrhizal Genomics Consortium"/>
            <person name="Kohler A."/>
            <person name="Kuo A."/>
            <person name="Nagy L.G."/>
            <person name="Floudas D."/>
            <person name="Copeland A."/>
            <person name="Barry K.W."/>
            <person name="Cichocki N."/>
            <person name="Veneault-Fourrey C."/>
            <person name="LaButti K."/>
            <person name="Lindquist E.A."/>
            <person name="Lipzen A."/>
            <person name="Lundell T."/>
            <person name="Morin E."/>
            <person name="Murat C."/>
            <person name="Riley R."/>
            <person name="Ohm R."/>
            <person name="Sun H."/>
            <person name="Tunlid A."/>
            <person name="Henrissat B."/>
            <person name="Grigoriev I.V."/>
            <person name="Hibbett D.S."/>
            <person name="Martin F."/>
        </authorList>
    </citation>
    <scope>NUCLEOTIDE SEQUENCE [LARGE SCALE GENOMIC DNA]</scope>
    <source>
        <strain evidence="2">F 1598</strain>
    </source>
</reference>
<reference evidence="1 2" key="1">
    <citation type="submission" date="2014-04" db="EMBL/GenBank/DDBJ databases">
        <authorList>
            <consortium name="DOE Joint Genome Institute"/>
            <person name="Kuo A."/>
            <person name="Tarkka M."/>
            <person name="Buscot F."/>
            <person name="Kohler A."/>
            <person name="Nagy L.G."/>
            <person name="Floudas D."/>
            <person name="Copeland A."/>
            <person name="Barry K.W."/>
            <person name="Cichocki N."/>
            <person name="Veneault-Fourrey C."/>
            <person name="LaButti K."/>
            <person name="Lindquist E.A."/>
            <person name="Lipzen A."/>
            <person name="Lundell T."/>
            <person name="Morin E."/>
            <person name="Murat C."/>
            <person name="Sun H."/>
            <person name="Tunlid A."/>
            <person name="Henrissat B."/>
            <person name="Grigoriev I.V."/>
            <person name="Hibbett D.S."/>
            <person name="Martin F."/>
            <person name="Nordberg H.P."/>
            <person name="Cantor M.N."/>
            <person name="Hua S.X."/>
        </authorList>
    </citation>
    <scope>NUCLEOTIDE SEQUENCE [LARGE SCALE GENOMIC DNA]</scope>
    <source>
        <strain evidence="1 2">F 1598</strain>
    </source>
</reference>
<organism evidence="1 2">
    <name type="scientific">Piloderma croceum (strain F 1598)</name>
    <dbReference type="NCBI Taxonomy" id="765440"/>
    <lineage>
        <taxon>Eukaryota</taxon>
        <taxon>Fungi</taxon>
        <taxon>Dikarya</taxon>
        <taxon>Basidiomycota</taxon>
        <taxon>Agaricomycotina</taxon>
        <taxon>Agaricomycetes</taxon>
        <taxon>Agaricomycetidae</taxon>
        <taxon>Atheliales</taxon>
        <taxon>Atheliaceae</taxon>
        <taxon>Piloderma</taxon>
    </lineage>
</organism>